<feature type="coiled-coil region" evidence="2">
    <location>
        <begin position="76"/>
        <end position="129"/>
    </location>
</feature>
<dbReference type="Gene3D" id="2.40.50.100">
    <property type="match status" value="1"/>
</dbReference>
<comment type="similarity">
    <text evidence="1">Belongs to the membrane fusion protein (MFP) (TC 8.A.1) family.</text>
</comment>
<evidence type="ECO:0000256" key="1">
    <source>
        <dbReference type="ARBA" id="ARBA00009477"/>
    </source>
</evidence>
<feature type="signal peptide" evidence="3">
    <location>
        <begin position="1"/>
        <end position="24"/>
    </location>
</feature>
<name>A0A7W7YIX4_9BACT</name>
<dbReference type="GO" id="GO:0015562">
    <property type="term" value="F:efflux transmembrane transporter activity"/>
    <property type="evidence" value="ECO:0007669"/>
    <property type="project" value="TreeGrafter"/>
</dbReference>
<dbReference type="GO" id="GO:1990281">
    <property type="term" value="C:efflux pump complex"/>
    <property type="evidence" value="ECO:0007669"/>
    <property type="project" value="TreeGrafter"/>
</dbReference>
<dbReference type="AlphaFoldDB" id="A0A7W7YIX4"/>
<dbReference type="Pfam" id="PF25973">
    <property type="entry name" value="BSH_CzcB"/>
    <property type="match status" value="1"/>
</dbReference>
<feature type="chain" id="PRO_5031513108" evidence="3">
    <location>
        <begin position="25"/>
        <end position="244"/>
    </location>
</feature>
<feature type="domain" description="CzcB-like barrel-sandwich hybrid" evidence="5">
    <location>
        <begin position="37"/>
        <end position="161"/>
    </location>
</feature>
<dbReference type="Gene3D" id="2.40.30.170">
    <property type="match status" value="1"/>
</dbReference>
<evidence type="ECO:0000259" key="5">
    <source>
        <dbReference type="Pfam" id="PF25973"/>
    </source>
</evidence>
<dbReference type="PANTHER" id="PTHR30469">
    <property type="entry name" value="MULTIDRUG RESISTANCE PROTEIN MDTA"/>
    <property type="match status" value="1"/>
</dbReference>
<dbReference type="NCBIfam" id="TIGR01730">
    <property type="entry name" value="RND_mfp"/>
    <property type="match status" value="1"/>
</dbReference>
<dbReference type="Pfam" id="PF25954">
    <property type="entry name" value="Beta-barrel_RND_2"/>
    <property type="match status" value="1"/>
</dbReference>
<evidence type="ECO:0000313" key="6">
    <source>
        <dbReference type="EMBL" id="MBB5036882.1"/>
    </source>
</evidence>
<keyword evidence="7" id="KW-1185">Reference proteome</keyword>
<dbReference type="PANTHER" id="PTHR30469:SF15">
    <property type="entry name" value="HLYD FAMILY OF SECRETION PROTEINS"/>
    <property type="match status" value="1"/>
</dbReference>
<dbReference type="EMBL" id="JACHIF010000002">
    <property type="protein sequence ID" value="MBB5036882.1"/>
    <property type="molecule type" value="Genomic_DNA"/>
</dbReference>
<keyword evidence="2" id="KW-0175">Coiled coil</keyword>
<dbReference type="SUPFAM" id="SSF111369">
    <property type="entry name" value="HlyD-like secretion proteins"/>
    <property type="match status" value="1"/>
</dbReference>
<evidence type="ECO:0000259" key="4">
    <source>
        <dbReference type="Pfam" id="PF25954"/>
    </source>
</evidence>
<keyword evidence="3" id="KW-0732">Signal</keyword>
<evidence type="ECO:0000256" key="2">
    <source>
        <dbReference type="SAM" id="Coils"/>
    </source>
</evidence>
<dbReference type="InterPro" id="IPR058792">
    <property type="entry name" value="Beta-barrel_RND_2"/>
</dbReference>
<organism evidence="6 7">
    <name type="scientific">Prosthecobacter dejongeii</name>
    <dbReference type="NCBI Taxonomy" id="48465"/>
    <lineage>
        <taxon>Bacteria</taxon>
        <taxon>Pseudomonadati</taxon>
        <taxon>Verrucomicrobiota</taxon>
        <taxon>Verrucomicrobiia</taxon>
        <taxon>Verrucomicrobiales</taxon>
        <taxon>Verrucomicrobiaceae</taxon>
        <taxon>Prosthecobacter</taxon>
    </lineage>
</organism>
<feature type="domain" description="CusB-like beta-barrel" evidence="4">
    <location>
        <begin position="176"/>
        <end position="243"/>
    </location>
</feature>
<gene>
    <name evidence="6" type="ORF">HNQ64_001124</name>
</gene>
<sequence length="244" mass="27225">MARLFCSLRFFAFAMLLMVSVAEAGAVPGLIIPLHEVKVGTPVEGLVKEVLVSEGDSVESGQVVVQLTDDLEKLDLERAEKVLEKAKFDHEAAQKLLKENISTREEALRKSIEHDLARIQRDAARVRLEQKTLRAPLQGVVVNRGKEPGEAVQLHEVLLEIVHIRQVEAQFYLEPAQALKVKKGEKRKLRVSSLPESAEILGEVVFLDPRMDAESGLYRVKLRVDNADLRLKAGMRVEADLAQP</sequence>
<accession>A0A7W7YIX4</accession>
<reference evidence="6 7" key="1">
    <citation type="submission" date="2020-08" db="EMBL/GenBank/DDBJ databases">
        <title>Genomic Encyclopedia of Type Strains, Phase IV (KMG-IV): sequencing the most valuable type-strain genomes for metagenomic binning, comparative biology and taxonomic classification.</title>
        <authorList>
            <person name="Goeker M."/>
        </authorList>
    </citation>
    <scope>NUCLEOTIDE SEQUENCE [LARGE SCALE GENOMIC DNA]</scope>
    <source>
        <strain evidence="6 7">DSM 12251</strain>
    </source>
</reference>
<protein>
    <submittedName>
        <fullName evidence="6">RND family efflux transporter MFP subunit</fullName>
    </submittedName>
</protein>
<comment type="caution">
    <text evidence="6">The sequence shown here is derived from an EMBL/GenBank/DDBJ whole genome shotgun (WGS) entry which is preliminary data.</text>
</comment>
<evidence type="ECO:0000313" key="7">
    <source>
        <dbReference type="Proteomes" id="UP000534294"/>
    </source>
</evidence>
<dbReference type="Proteomes" id="UP000534294">
    <property type="component" value="Unassembled WGS sequence"/>
</dbReference>
<dbReference type="InterPro" id="IPR006143">
    <property type="entry name" value="RND_pump_MFP"/>
</dbReference>
<evidence type="ECO:0000256" key="3">
    <source>
        <dbReference type="SAM" id="SignalP"/>
    </source>
</evidence>
<dbReference type="InterPro" id="IPR058647">
    <property type="entry name" value="BSH_CzcB-like"/>
</dbReference>
<proteinExistence type="inferred from homology"/>